<dbReference type="EMBL" id="CM023480">
    <property type="protein sequence ID" value="KAH7971127.1"/>
    <property type="molecule type" value="Genomic_DNA"/>
</dbReference>
<evidence type="ECO:0000313" key="1">
    <source>
        <dbReference type="EMBL" id="KAH7971127.1"/>
    </source>
</evidence>
<dbReference type="Proteomes" id="UP000821865">
    <property type="component" value="Chromosome 11"/>
</dbReference>
<name>A0ACB8DKM4_DERSI</name>
<reference evidence="1" key="1">
    <citation type="submission" date="2020-05" db="EMBL/GenBank/DDBJ databases">
        <title>Large-scale comparative analyses of tick genomes elucidate their genetic diversity and vector capacities.</title>
        <authorList>
            <person name="Jia N."/>
            <person name="Wang J."/>
            <person name="Shi W."/>
            <person name="Du L."/>
            <person name="Sun Y."/>
            <person name="Zhan W."/>
            <person name="Jiang J."/>
            <person name="Wang Q."/>
            <person name="Zhang B."/>
            <person name="Ji P."/>
            <person name="Sakyi L.B."/>
            <person name="Cui X."/>
            <person name="Yuan T."/>
            <person name="Jiang B."/>
            <person name="Yang W."/>
            <person name="Lam T.T.-Y."/>
            <person name="Chang Q."/>
            <person name="Ding S."/>
            <person name="Wang X."/>
            <person name="Zhu J."/>
            <person name="Ruan X."/>
            <person name="Zhao L."/>
            <person name="Wei J."/>
            <person name="Que T."/>
            <person name="Du C."/>
            <person name="Cheng J."/>
            <person name="Dai P."/>
            <person name="Han X."/>
            <person name="Huang E."/>
            <person name="Gao Y."/>
            <person name="Liu J."/>
            <person name="Shao H."/>
            <person name="Ye R."/>
            <person name="Li L."/>
            <person name="Wei W."/>
            <person name="Wang X."/>
            <person name="Wang C."/>
            <person name="Yang T."/>
            <person name="Huo Q."/>
            <person name="Li W."/>
            <person name="Guo W."/>
            <person name="Chen H."/>
            <person name="Zhou L."/>
            <person name="Ni X."/>
            <person name="Tian J."/>
            <person name="Zhou Y."/>
            <person name="Sheng Y."/>
            <person name="Liu T."/>
            <person name="Pan Y."/>
            <person name="Xia L."/>
            <person name="Li J."/>
            <person name="Zhao F."/>
            <person name="Cao W."/>
        </authorList>
    </citation>
    <scope>NUCLEOTIDE SEQUENCE</scope>
    <source>
        <strain evidence="1">Dsil-2018</strain>
    </source>
</reference>
<keyword evidence="2" id="KW-1185">Reference proteome</keyword>
<evidence type="ECO:0000313" key="2">
    <source>
        <dbReference type="Proteomes" id="UP000821865"/>
    </source>
</evidence>
<gene>
    <name evidence="1" type="ORF">HPB49_019146</name>
</gene>
<comment type="caution">
    <text evidence="1">The sequence shown here is derived from an EMBL/GenBank/DDBJ whole genome shotgun (WGS) entry which is preliminary data.</text>
</comment>
<proteinExistence type="predicted"/>
<protein>
    <submittedName>
        <fullName evidence="1">Uncharacterized protein</fullName>
    </submittedName>
</protein>
<organism evidence="1 2">
    <name type="scientific">Dermacentor silvarum</name>
    <name type="common">Tick</name>
    <dbReference type="NCBI Taxonomy" id="543639"/>
    <lineage>
        <taxon>Eukaryota</taxon>
        <taxon>Metazoa</taxon>
        <taxon>Ecdysozoa</taxon>
        <taxon>Arthropoda</taxon>
        <taxon>Chelicerata</taxon>
        <taxon>Arachnida</taxon>
        <taxon>Acari</taxon>
        <taxon>Parasitiformes</taxon>
        <taxon>Ixodida</taxon>
        <taxon>Ixodoidea</taxon>
        <taxon>Ixodidae</taxon>
        <taxon>Rhipicephalinae</taxon>
        <taxon>Dermacentor</taxon>
    </lineage>
</organism>
<accession>A0ACB8DKM4</accession>
<sequence length="294" mass="33734">MEESLRKAAALRLLLILKQRQLSARAHWVRAVWRNLAEESEYFTAMRLMKTGDPTLFYKYYRMTPETFEKLHSLVDDHLTKQWLCRKPISSGERLATCLRYLASGMYIPEVAMAFRVGIETAREAIHSTCRVLWEVLSPLYMQPPSEAQWRDIAEGFWQRWQFPNCLGAVDGKHAQIKCPNKSGSLFFNYNRTYSVVLMAVVDSQYLFRLIDVGAPGRLSDGGIFKDSPIGTRLEKGELGFLRAAQLPASSKSSPHVFIGDEAFQLRPDFMRPLPGSRTEAKDIVFNYRLSRAR</sequence>